<keyword evidence="2" id="KW-1185">Reference proteome</keyword>
<evidence type="ECO:0008006" key="3">
    <source>
        <dbReference type="Google" id="ProtNLM"/>
    </source>
</evidence>
<gene>
    <name evidence="1" type="ORF">CI088_01575</name>
</gene>
<reference evidence="1 2" key="1">
    <citation type="submission" date="2017-11" db="EMBL/GenBank/DDBJ databases">
        <title>Draft genome sequence of Enterococcus plantarum TRW2 strain isolated from lettuce.</title>
        <authorList>
            <person name="Kim E.B."/>
            <person name="Marco M.L."/>
            <person name="Williams T.R."/>
            <person name="You I.H."/>
        </authorList>
    </citation>
    <scope>NUCLEOTIDE SEQUENCE [LARGE SCALE GENOMIC DNA]</scope>
    <source>
        <strain evidence="1 2">TRW2</strain>
    </source>
</reference>
<evidence type="ECO:0000313" key="2">
    <source>
        <dbReference type="Proteomes" id="UP000249828"/>
    </source>
</evidence>
<accession>A0A2W3ZCQ8</accession>
<evidence type="ECO:0000313" key="1">
    <source>
        <dbReference type="EMBL" id="PZL77518.1"/>
    </source>
</evidence>
<proteinExistence type="predicted"/>
<dbReference type="Proteomes" id="UP000249828">
    <property type="component" value="Unassembled WGS sequence"/>
</dbReference>
<sequence length="1103" mass="121947">MAYYLNGDNGKISANSTTEITIDKGYTPDISMTVPKDATGLIEPELDRKIYEDYVQGESISRKSTSQNMSIYSSRSNFSGVTLGSSNNIIPVPSGGFIAVIYDSQTVPIYGRRVLYYLNNIGEVIGYYDIRQNGTRFEDITTLNSYEKDGRFYFSVMGVGAEGASLYNMSLDISGNNSVPDSQKFKQEGDIIVLGQGINSADSTFTKMVIDDVELNVTFSKVNSVSDAVLDNSEFVSYAPFYNYDIDTKTFSKIPKTIQLYNPAQKKEGNLSSYPGFASKGPGNSVALDRIEQLENGNYLVTTRAYKYKTNTTTNEYVEVKGISLYDKDLNFKKNLYISSVGNSISGTIETINYFPKMDDSNHSYFYGYSSIKEGNLFKVNTTGEGTLEKKLNYPAGTGLLISSQGDVGKYSYILSTKGDLEDLNIFGVTSQSIVSGDMNEDFSIKNVSVMEFPEGDYTLNKIISLEDDSDTVYAVFGTIKSSSNELLGKFNQHLPINSFISTNNFYNYFGTFKREDDYAPIIKKSSHRMVDLDQVVDETSRDEQLLKDILVYDTVDSNKLFYGQKWLENRIQKNINSFDPITNDYTQAIDWKTLGFEDNGKVGPNRVTYFVTDSNISSTTTSSIVNKINKKTVYDETTAKAALYAENFTIKLKDVGKLTVDQLVGKDTTSSYGNVLAWDLNTGDNYNANVTVDATQLATINATTKFGKFQLDYTLTKDGKPVLQTDGQPLTKSTWVYVMGDNSQQVGEKGTTIFNSDAIKLPWDITSTMTEGALGTKVMTDGNVVAYDFETGEDITSKIVTPVTADLTDLKATEPTDKKNPPTTDNPTQVIHYLIKRDTEEESATTTVGTTVTVYYRFESLIVSFVDVAFGQLYDVEKNELAPTSVTIADQIVGKPSVAITTNTDVANKITAIKAKGYEQEKVFKADKKTEITTATTPITYNNGDGNQVYIRFNGLLTLVSVPETIDFNLQAVNPKKTVRVDNPSVTGDLVVSDTRAGTDNKWALKVKLSEPIQSTNKTGSKVTLPNALRYKSSGKDEFTVTSEAQEITRENSGFGTYDVSSGWGSTKEATGFKFETPPVYVARLGEYEGEITYIISDTYEP</sequence>
<dbReference type="EMBL" id="PIEU01000003">
    <property type="protein sequence ID" value="PZL77518.1"/>
    <property type="molecule type" value="Genomic_DNA"/>
</dbReference>
<protein>
    <recommendedName>
        <fullName evidence="3">MucBP domain-containing protein</fullName>
    </recommendedName>
</protein>
<name>A0A2W3ZCQ8_9ENTE</name>
<dbReference type="AlphaFoldDB" id="A0A2W3ZCQ8"/>
<dbReference type="RefSeq" id="WP_111246967.1">
    <property type="nucleotide sequence ID" value="NZ_PIEU01000003.1"/>
</dbReference>
<organism evidence="1 2">
    <name type="scientific">Enterococcus plantarum</name>
    <dbReference type="NCBI Taxonomy" id="1077675"/>
    <lineage>
        <taxon>Bacteria</taxon>
        <taxon>Bacillati</taxon>
        <taxon>Bacillota</taxon>
        <taxon>Bacilli</taxon>
        <taxon>Lactobacillales</taxon>
        <taxon>Enterococcaceae</taxon>
        <taxon>Enterococcus</taxon>
    </lineage>
</organism>
<comment type="caution">
    <text evidence="1">The sequence shown here is derived from an EMBL/GenBank/DDBJ whole genome shotgun (WGS) entry which is preliminary data.</text>
</comment>